<organism evidence="2 3">
    <name type="scientific">Diatrype stigma</name>
    <dbReference type="NCBI Taxonomy" id="117547"/>
    <lineage>
        <taxon>Eukaryota</taxon>
        <taxon>Fungi</taxon>
        <taxon>Dikarya</taxon>
        <taxon>Ascomycota</taxon>
        <taxon>Pezizomycotina</taxon>
        <taxon>Sordariomycetes</taxon>
        <taxon>Xylariomycetidae</taxon>
        <taxon>Xylariales</taxon>
        <taxon>Diatrypaceae</taxon>
        <taxon>Diatrype</taxon>
    </lineage>
</organism>
<comment type="caution">
    <text evidence="2">The sequence shown here is derived from an EMBL/GenBank/DDBJ whole genome shotgun (WGS) entry which is preliminary data.</text>
</comment>
<feature type="chain" id="PRO_5042947527" evidence="1">
    <location>
        <begin position="19"/>
        <end position="137"/>
    </location>
</feature>
<dbReference type="GO" id="GO:0008237">
    <property type="term" value="F:metallopeptidase activity"/>
    <property type="evidence" value="ECO:0007669"/>
    <property type="project" value="InterPro"/>
</dbReference>
<dbReference type="AlphaFoldDB" id="A0AAN9YEI1"/>
<protein>
    <submittedName>
        <fullName evidence="2">Uncharacterized protein</fullName>
    </submittedName>
</protein>
<accession>A0AAN9YEI1</accession>
<dbReference type="EMBL" id="JAKJXP020000197">
    <property type="protein sequence ID" value="KAK7738971.1"/>
    <property type="molecule type" value="Genomic_DNA"/>
</dbReference>
<proteinExistence type="predicted"/>
<evidence type="ECO:0000313" key="2">
    <source>
        <dbReference type="EMBL" id="KAK7738971.1"/>
    </source>
</evidence>
<evidence type="ECO:0000313" key="3">
    <source>
        <dbReference type="Proteomes" id="UP001320420"/>
    </source>
</evidence>
<keyword evidence="1" id="KW-0732">Signal</keyword>
<dbReference type="Proteomes" id="UP001320420">
    <property type="component" value="Unassembled WGS sequence"/>
</dbReference>
<dbReference type="Gene3D" id="3.40.390.10">
    <property type="entry name" value="Collagenase (Catalytic Domain)"/>
    <property type="match status" value="1"/>
</dbReference>
<keyword evidence="3" id="KW-1185">Reference proteome</keyword>
<name>A0AAN9YEI1_9PEZI</name>
<gene>
    <name evidence="2" type="ORF">SLS62_011338</name>
</gene>
<feature type="signal peptide" evidence="1">
    <location>
        <begin position="1"/>
        <end position="18"/>
    </location>
</feature>
<dbReference type="InterPro" id="IPR024079">
    <property type="entry name" value="MetalloPept_cat_dom_sf"/>
</dbReference>
<reference evidence="2 3" key="1">
    <citation type="submission" date="2024-02" db="EMBL/GenBank/DDBJ databases">
        <title>De novo assembly and annotation of 12 fungi associated with fruit tree decline syndrome in Ontario, Canada.</title>
        <authorList>
            <person name="Sulman M."/>
            <person name="Ellouze W."/>
            <person name="Ilyukhin E."/>
        </authorList>
    </citation>
    <scope>NUCLEOTIDE SEQUENCE [LARGE SCALE GENOMIC DNA]</scope>
    <source>
        <strain evidence="2 3">M11/M66-122</strain>
    </source>
</reference>
<evidence type="ECO:0000256" key="1">
    <source>
        <dbReference type="SAM" id="SignalP"/>
    </source>
</evidence>
<sequence>MQIRSVLLACLAASGVSAAQRACGAPSPTAEQLEVAKAFAEEEEAALLSGNATRKAAINVNVYFHILASSNSASGGYLSTSAISQQLAAMNEAYAPYDISFTQAGADWTVNSGWAADGSELTMKRQLRKGTYADLNL</sequence>